<evidence type="ECO:0000313" key="1">
    <source>
        <dbReference type="EMBL" id="OAS82838.1"/>
    </source>
</evidence>
<dbReference type="PIRSF" id="PIRSF008711">
    <property type="entry name" value="UCP008711"/>
    <property type="match status" value="1"/>
</dbReference>
<dbReference type="Gene3D" id="2.60.290.11">
    <property type="entry name" value="TM1070-like"/>
    <property type="match status" value="1"/>
</dbReference>
<dbReference type="Pfam" id="PF07100">
    <property type="entry name" value="ASRT"/>
    <property type="match status" value="1"/>
</dbReference>
<evidence type="ECO:0000313" key="2">
    <source>
        <dbReference type="Proteomes" id="UP000078534"/>
    </source>
</evidence>
<dbReference type="InterPro" id="IPR009794">
    <property type="entry name" value="ASRT"/>
</dbReference>
<dbReference type="EMBL" id="LWSG01000044">
    <property type="protein sequence ID" value="OAS82838.1"/>
    <property type="molecule type" value="Genomic_DNA"/>
</dbReference>
<evidence type="ECO:0008006" key="3">
    <source>
        <dbReference type="Google" id="ProtNLM"/>
    </source>
</evidence>
<dbReference type="AlphaFoldDB" id="A0A179SNA5"/>
<protein>
    <recommendedName>
        <fullName evidence="3">Sensory rhodopsin transducer</fullName>
    </recommendedName>
</protein>
<dbReference type="Proteomes" id="UP000078534">
    <property type="component" value="Unassembled WGS sequence"/>
</dbReference>
<organism evidence="1 2">
    <name type="scientific">Metabacillus litoralis</name>
    <dbReference type="NCBI Taxonomy" id="152268"/>
    <lineage>
        <taxon>Bacteria</taxon>
        <taxon>Bacillati</taxon>
        <taxon>Bacillota</taxon>
        <taxon>Bacilli</taxon>
        <taxon>Bacillales</taxon>
        <taxon>Bacillaceae</taxon>
        <taxon>Metabacillus</taxon>
    </lineage>
</organism>
<dbReference type="OrthoDB" id="512504at2"/>
<keyword evidence="2" id="KW-1185">Reference proteome</keyword>
<accession>A0A179SNA5</accession>
<comment type="caution">
    <text evidence="1">The sequence shown here is derived from an EMBL/GenBank/DDBJ whole genome shotgun (WGS) entry which is preliminary data.</text>
</comment>
<sequence length="122" mass="13906">MIGKKTWIIPDGFLQPKSRGEQVSHEAVCVLNLTESNAEIQLTFYFEDREPMETFISECGSKRTHHIRLDKLEDRDGNKVPRNVPYAIKVDSTVPIIVQHSRLDTSQEALALFTTMGYPIES</sequence>
<dbReference type="RefSeq" id="WP_066339455.1">
    <property type="nucleotide sequence ID" value="NZ_LWSG01000044.1"/>
</dbReference>
<dbReference type="InterPro" id="IPR036698">
    <property type="entry name" value="TM1070-like_sf"/>
</dbReference>
<dbReference type="SUPFAM" id="SSF89232">
    <property type="entry name" value="Hypothetical protein TM1070"/>
    <property type="match status" value="1"/>
</dbReference>
<gene>
    <name evidence="1" type="ORF">A6K24_12020</name>
</gene>
<reference evidence="2" key="1">
    <citation type="submission" date="2016-04" db="EMBL/GenBank/DDBJ databases">
        <authorList>
            <person name="Lyu Z."/>
            <person name="Lyu W."/>
        </authorList>
    </citation>
    <scope>NUCLEOTIDE SEQUENCE [LARGE SCALE GENOMIC DNA]</scope>
    <source>
        <strain evidence="2">C44</strain>
    </source>
</reference>
<name>A0A179SNA5_9BACI</name>
<proteinExistence type="predicted"/>
<dbReference type="STRING" id="152268.A6K24_12020"/>